<reference evidence="2 3" key="1">
    <citation type="submission" date="2024-01" db="EMBL/GenBank/DDBJ databases">
        <title>A draft genome for the cacao thread blight pathogen Marasmiellus scandens.</title>
        <authorList>
            <person name="Baruah I.K."/>
            <person name="Leung J."/>
            <person name="Bukari Y."/>
            <person name="Amoako-Attah I."/>
            <person name="Meinhardt L.W."/>
            <person name="Bailey B.A."/>
            <person name="Cohen S.P."/>
        </authorList>
    </citation>
    <scope>NUCLEOTIDE SEQUENCE [LARGE SCALE GENOMIC DNA]</scope>
    <source>
        <strain evidence="2 3">GH-19</strain>
    </source>
</reference>
<gene>
    <name evidence="2" type="ORF">VKT23_007241</name>
</gene>
<comment type="caution">
    <text evidence="2">The sequence shown here is derived from an EMBL/GenBank/DDBJ whole genome shotgun (WGS) entry which is preliminary data.</text>
</comment>
<dbReference type="Proteomes" id="UP001498398">
    <property type="component" value="Unassembled WGS sequence"/>
</dbReference>
<keyword evidence="3" id="KW-1185">Reference proteome</keyword>
<dbReference type="EMBL" id="JBANRG010000009">
    <property type="protein sequence ID" value="KAK7463905.1"/>
    <property type="molecule type" value="Genomic_DNA"/>
</dbReference>
<proteinExistence type="predicted"/>
<feature type="compositionally biased region" description="Acidic residues" evidence="1">
    <location>
        <begin position="226"/>
        <end position="241"/>
    </location>
</feature>
<evidence type="ECO:0000256" key="1">
    <source>
        <dbReference type="SAM" id="MobiDB-lite"/>
    </source>
</evidence>
<organism evidence="2 3">
    <name type="scientific">Marasmiellus scandens</name>
    <dbReference type="NCBI Taxonomy" id="2682957"/>
    <lineage>
        <taxon>Eukaryota</taxon>
        <taxon>Fungi</taxon>
        <taxon>Dikarya</taxon>
        <taxon>Basidiomycota</taxon>
        <taxon>Agaricomycotina</taxon>
        <taxon>Agaricomycetes</taxon>
        <taxon>Agaricomycetidae</taxon>
        <taxon>Agaricales</taxon>
        <taxon>Marasmiineae</taxon>
        <taxon>Omphalotaceae</taxon>
        <taxon>Marasmiellus</taxon>
    </lineage>
</organism>
<name>A0ABR1JN43_9AGAR</name>
<evidence type="ECO:0000313" key="3">
    <source>
        <dbReference type="Proteomes" id="UP001498398"/>
    </source>
</evidence>
<feature type="compositionally biased region" description="Polar residues" evidence="1">
    <location>
        <begin position="242"/>
        <end position="251"/>
    </location>
</feature>
<accession>A0ABR1JN43</accession>
<evidence type="ECO:0000313" key="2">
    <source>
        <dbReference type="EMBL" id="KAK7463905.1"/>
    </source>
</evidence>
<sequence length="269" mass="29211">MVEDTWHCDPASIVSTLCFQKSNSNDSITSPCCGMGWQFRVSSDKTGAASGQATITRLFFDPQDFLRSLSPRNLKFSVIADPGTTVPSNYFVQSLDEFSSSGVELGAYSHPQNETMTFRITLYFSEGFKLKFSHAPQSSQAAPANMIDVMYDAVKGKEVVDCVFYLYSASAKGVKGQISKPRAVYANLALLRGHCTYLDALLGDGSQEASAVDSSQIAPVSWNYDYDSDSDFEEDLEDDSPETQNVNTNAATPDDANPISDAETVPGCV</sequence>
<feature type="region of interest" description="Disordered" evidence="1">
    <location>
        <begin position="222"/>
        <end position="269"/>
    </location>
</feature>
<protein>
    <submittedName>
        <fullName evidence="2">Uncharacterized protein</fullName>
    </submittedName>
</protein>